<name>A0AAW1IUF0_POPJA</name>
<dbReference type="EMBL" id="JASPKY010000540">
    <property type="protein sequence ID" value="KAK9693510.1"/>
    <property type="molecule type" value="Genomic_DNA"/>
</dbReference>
<feature type="transmembrane region" description="Helical" evidence="1">
    <location>
        <begin position="68"/>
        <end position="89"/>
    </location>
</feature>
<protein>
    <submittedName>
        <fullName evidence="2">Uncharacterized protein</fullName>
    </submittedName>
</protein>
<keyword evidence="1" id="KW-1133">Transmembrane helix</keyword>
<dbReference type="AlphaFoldDB" id="A0AAW1IUF0"/>
<gene>
    <name evidence="2" type="ORF">QE152_g34147</name>
</gene>
<comment type="caution">
    <text evidence="2">The sequence shown here is derived from an EMBL/GenBank/DDBJ whole genome shotgun (WGS) entry which is preliminary data.</text>
</comment>
<keyword evidence="1" id="KW-0812">Transmembrane</keyword>
<evidence type="ECO:0000256" key="1">
    <source>
        <dbReference type="SAM" id="Phobius"/>
    </source>
</evidence>
<sequence>MGLITFSSNKGLLAKKASDRRAASIFGKAYEYEEVLRYVYFLRQFVDTYDDDRPPVFSARLMSMKRYLGMYTFFDNLLILTTMIFELILKFLRFSDPNAADRAYPLNRLAMFFSHLRENTLVLLDIGKLCAVDECLMFSRVDFTSNSI</sequence>
<accession>A0AAW1IUF0</accession>
<evidence type="ECO:0000313" key="3">
    <source>
        <dbReference type="Proteomes" id="UP001458880"/>
    </source>
</evidence>
<dbReference type="Proteomes" id="UP001458880">
    <property type="component" value="Unassembled WGS sequence"/>
</dbReference>
<proteinExistence type="predicted"/>
<reference evidence="2 3" key="1">
    <citation type="journal article" date="2024" name="BMC Genomics">
        <title>De novo assembly and annotation of Popillia japonica's genome with initial clues to its potential as an invasive pest.</title>
        <authorList>
            <person name="Cucini C."/>
            <person name="Boschi S."/>
            <person name="Funari R."/>
            <person name="Cardaioli E."/>
            <person name="Iannotti N."/>
            <person name="Marturano G."/>
            <person name="Paoli F."/>
            <person name="Bruttini M."/>
            <person name="Carapelli A."/>
            <person name="Frati F."/>
            <person name="Nardi F."/>
        </authorList>
    </citation>
    <scope>NUCLEOTIDE SEQUENCE [LARGE SCALE GENOMIC DNA]</scope>
    <source>
        <strain evidence="2">DMR45628</strain>
    </source>
</reference>
<keyword evidence="1" id="KW-0472">Membrane</keyword>
<organism evidence="2 3">
    <name type="scientific">Popillia japonica</name>
    <name type="common">Japanese beetle</name>
    <dbReference type="NCBI Taxonomy" id="7064"/>
    <lineage>
        <taxon>Eukaryota</taxon>
        <taxon>Metazoa</taxon>
        <taxon>Ecdysozoa</taxon>
        <taxon>Arthropoda</taxon>
        <taxon>Hexapoda</taxon>
        <taxon>Insecta</taxon>
        <taxon>Pterygota</taxon>
        <taxon>Neoptera</taxon>
        <taxon>Endopterygota</taxon>
        <taxon>Coleoptera</taxon>
        <taxon>Polyphaga</taxon>
        <taxon>Scarabaeiformia</taxon>
        <taxon>Scarabaeidae</taxon>
        <taxon>Rutelinae</taxon>
        <taxon>Popillia</taxon>
    </lineage>
</organism>
<keyword evidence="3" id="KW-1185">Reference proteome</keyword>
<evidence type="ECO:0000313" key="2">
    <source>
        <dbReference type="EMBL" id="KAK9693510.1"/>
    </source>
</evidence>